<keyword evidence="11" id="KW-1185">Reference proteome</keyword>
<keyword evidence="7" id="KW-1278">Translocase</keyword>
<evidence type="ECO:0000256" key="8">
    <source>
        <dbReference type="ARBA" id="ARBA00023136"/>
    </source>
</evidence>
<proteinExistence type="inferred from homology"/>
<dbReference type="Pfam" id="PF00005">
    <property type="entry name" value="ABC_tran"/>
    <property type="match status" value="2"/>
</dbReference>
<dbReference type="InterPro" id="IPR003439">
    <property type="entry name" value="ABC_transporter-like_ATP-bd"/>
</dbReference>
<dbReference type="InterPro" id="IPR003593">
    <property type="entry name" value="AAA+_ATPase"/>
</dbReference>
<dbReference type="InterPro" id="IPR015856">
    <property type="entry name" value="ABC_transpr_CbiO/EcfA_su"/>
</dbReference>
<dbReference type="SMART" id="SM00382">
    <property type="entry name" value="AAA"/>
    <property type="match status" value="2"/>
</dbReference>
<keyword evidence="8" id="KW-0472">Membrane</keyword>
<feature type="domain" description="ABC transporter" evidence="9">
    <location>
        <begin position="286"/>
        <end position="495"/>
    </location>
</feature>
<gene>
    <name evidence="10" type="ORF">H9647_19240</name>
</gene>
<comment type="caution">
    <text evidence="10">The sequence shown here is derived from an EMBL/GenBank/DDBJ whole genome shotgun (WGS) entry which is preliminary data.</text>
</comment>
<dbReference type="PANTHER" id="PTHR43553">
    <property type="entry name" value="HEAVY METAL TRANSPORTER"/>
    <property type="match status" value="1"/>
</dbReference>
<evidence type="ECO:0000256" key="3">
    <source>
        <dbReference type="ARBA" id="ARBA00022448"/>
    </source>
</evidence>
<dbReference type="EMBL" id="JACSQL010000010">
    <property type="protein sequence ID" value="MBD7970202.1"/>
    <property type="molecule type" value="Genomic_DNA"/>
</dbReference>
<keyword evidence="5" id="KW-0547">Nucleotide-binding</keyword>
<protein>
    <submittedName>
        <fullName evidence="10">ABC transporter ATP-binding protein</fullName>
    </submittedName>
</protein>
<evidence type="ECO:0000256" key="5">
    <source>
        <dbReference type="ARBA" id="ARBA00022741"/>
    </source>
</evidence>
<dbReference type="InterPro" id="IPR027417">
    <property type="entry name" value="P-loop_NTPase"/>
</dbReference>
<keyword evidence="6 10" id="KW-0067">ATP-binding</keyword>
<comment type="subcellular location">
    <subcellularLocation>
        <location evidence="1">Cell membrane</location>
        <topology evidence="1">Peripheral membrane protein</topology>
    </subcellularLocation>
</comment>
<accession>A0ABR8T373</accession>
<dbReference type="Gene3D" id="3.40.50.300">
    <property type="entry name" value="P-loop containing nucleotide triphosphate hydrolases"/>
    <property type="match status" value="2"/>
</dbReference>
<keyword evidence="4" id="KW-1003">Cell membrane</keyword>
<evidence type="ECO:0000313" key="10">
    <source>
        <dbReference type="EMBL" id="MBD7970202.1"/>
    </source>
</evidence>
<name>A0ABR8T373_9BACL</name>
<dbReference type="RefSeq" id="WP_191803011.1">
    <property type="nucleotide sequence ID" value="NZ_JACSQL010000010.1"/>
</dbReference>
<dbReference type="InterPro" id="IPR050095">
    <property type="entry name" value="ECF_ABC_transporter_ATP-bd"/>
</dbReference>
<comment type="similarity">
    <text evidence="2">Belongs to the ABC transporter superfamily.</text>
</comment>
<dbReference type="CDD" id="cd03225">
    <property type="entry name" value="ABC_cobalt_CbiO_domain1"/>
    <property type="match status" value="2"/>
</dbReference>
<evidence type="ECO:0000256" key="1">
    <source>
        <dbReference type="ARBA" id="ARBA00004202"/>
    </source>
</evidence>
<evidence type="ECO:0000256" key="4">
    <source>
        <dbReference type="ARBA" id="ARBA00022475"/>
    </source>
</evidence>
<dbReference type="PROSITE" id="PS50893">
    <property type="entry name" value="ABC_TRANSPORTER_2"/>
    <property type="match status" value="2"/>
</dbReference>
<dbReference type="PANTHER" id="PTHR43553:SF24">
    <property type="entry name" value="ENERGY-COUPLING FACTOR TRANSPORTER ATP-BINDING PROTEIN ECFA1"/>
    <property type="match status" value="1"/>
</dbReference>
<dbReference type="InterPro" id="IPR017871">
    <property type="entry name" value="ABC_transporter-like_CS"/>
</dbReference>
<dbReference type="GO" id="GO:0005524">
    <property type="term" value="F:ATP binding"/>
    <property type="evidence" value="ECO:0007669"/>
    <property type="project" value="UniProtKB-KW"/>
</dbReference>
<dbReference type="SUPFAM" id="SSF52540">
    <property type="entry name" value="P-loop containing nucleoside triphosphate hydrolases"/>
    <property type="match status" value="2"/>
</dbReference>
<sequence length="497" mass="55512">MCPSITGSVEGDITQTQENTNVNQPPVAVAIDGLRLKFPGESQIWFNKLSLTIKQGEKVLLLGASGSGKSTLLQVLSGLIPHSVDVPMKADHVHIPAHPGIVFQDPDTQFCMPYVDEELAFVLENRQVPREEMQAKIRELLSLVGLDFPDLHTPVQALSQGMKQRLAIASVLGVKPSVLFLDEPTALLDKEGTLEVWDTIRGIAGERTVIIVEHKIDYILDFVDRIIVLSSEGEIMADGGAEEIFSQHQQTITDYGIWHPGIWKNRPRPLRKEKTIAIEKGAEPLLLLQGCMIHRSSKPVIRAEELQVLPGDFIGITGPNGAGKSSFLLGLMKLLPITGTYLMNGIEPKNTKQAAQHIAYVFQNPELQFITHSVWNEVEYSLLFEPISKEERRVRVEELLRRFHLSGLENRHPYELSLGQKRRLSVASAVVRNPRVLLLDEPTFGQDARNTFAMLDELERLRSEGTAIIMVTHDEEIVARYCTSVWQAAEGRITTCH</sequence>
<evidence type="ECO:0000313" key="11">
    <source>
        <dbReference type="Proteomes" id="UP000608071"/>
    </source>
</evidence>
<dbReference type="Proteomes" id="UP000608071">
    <property type="component" value="Unassembled WGS sequence"/>
</dbReference>
<evidence type="ECO:0000256" key="2">
    <source>
        <dbReference type="ARBA" id="ARBA00005417"/>
    </source>
</evidence>
<evidence type="ECO:0000256" key="6">
    <source>
        <dbReference type="ARBA" id="ARBA00022840"/>
    </source>
</evidence>
<dbReference type="PROSITE" id="PS00211">
    <property type="entry name" value="ABC_TRANSPORTER_1"/>
    <property type="match status" value="2"/>
</dbReference>
<organism evidence="10 11">
    <name type="scientific">Paenibacillus gallinarum</name>
    <dbReference type="NCBI Taxonomy" id="2762232"/>
    <lineage>
        <taxon>Bacteria</taxon>
        <taxon>Bacillati</taxon>
        <taxon>Bacillota</taxon>
        <taxon>Bacilli</taxon>
        <taxon>Bacillales</taxon>
        <taxon>Paenibacillaceae</taxon>
        <taxon>Paenibacillus</taxon>
    </lineage>
</organism>
<keyword evidence="3" id="KW-0813">Transport</keyword>
<feature type="domain" description="ABC transporter" evidence="9">
    <location>
        <begin position="29"/>
        <end position="257"/>
    </location>
</feature>
<reference evidence="10 11" key="1">
    <citation type="submission" date="2020-08" db="EMBL/GenBank/DDBJ databases">
        <title>A Genomic Blueprint of the Chicken Gut Microbiome.</title>
        <authorList>
            <person name="Gilroy R."/>
            <person name="Ravi A."/>
            <person name="Getino M."/>
            <person name="Pursley I."/>
            <person name="Horton D.L."/>
            <person name="Alikhan N.-F."/>
            <person name="Baker D."/>
            <person name="Gharbi K."/>
            <person name="Hall N."/>
            <person name="Watson M."/>
            <person name="Adriaenssens E.M."/>
            <person name="Foster-Nyarko E."/>
            <person name="Jarju S."/>
            <person name="Secka A."/>
            <person name="Antonio M."/>
            <person name="Oren A."/>
            <person name="Chaudhuri R."/>
            <person name="La Ragione R.M."/>
            <person name="Hildebrand F."/>
            <person name="Pallen M.J."/>
        </authorList>
    </citation>
    <scope>NUCLEOTIDE SEQUENCE [LARGE SCALE GENOMIC DNA]</scope>
    <source>
        <strain evidence="10 11">Sa2BVA9</strain>
    </source>
</reference>
<evidence type="ECO:0000256" key="7">
    <source>
        <dbReference type="ARBA" id="ARBA00022967"/>
    </source>
</evidence>
<evidence type="ECO:0000259" key="9">
    <source>
        <dbReference type="PROSITE" id="PS50893"/>
    </source>
</evidence>